<gene>
    <name evidence="2" type="primary">Contig5460.g5833</name>
    <name evidence="2" type="ORF">STYLEM_14782</name>
</gene>
<organism evidence="2 3">
    <name type="scientific">Stylonychia lemnae</name>
    <name type="common">Ciliate</name>
    <dbReference type="NCBI Taxonomy" id="5949"/>
    <lineage>
        <taxon>Eukaryota</taxon>
        <taxon>Sar</taxon>
        <taxon>Alveolata</taxon>
        <taxon>Ciliophora</taxon>
        <taxon>Intramacronucleata</taxon>
        <taxon>Spirotrichea</taxon>
        <taxon>Stichotrichia</taxon>
        <taxon>Sporadotrichida</taxon>
        <taxon>Oxytrichidae</taxon>
        <taxon>Stylonychinae</taxon>
        <taxon>Stylonychia</taxon>
    </lineage>
</organism>
<dbReference type="Proteomes" id="UP000039865">
    <property type="component" value="Unassembled WGS sequence"/>
</dbReference>
<feature type="region of interest" description="Disordered" evidence="1">
    <location>
        <begin position="122"/>
        <end position="159"/>
    </location>
</feature>
<keyword evidence="3" id="KW-1185">Reference proteome</keyword>
<evidence type="ECO:0000313" key="3">
    <source>
        <dbReference type="Proteomes" id="UP000039865"/>
    </source>
</evidence>
<feature type="region of interest" description="Disordered" evidence="1">
    <location>
        <begin position="1"/>
        <end position="26"/>
    </location>
</feature>
<evidence type="ECO:0000256" key="1">
    <source>
        <dbReference type="SAM" id="MobiDB-lite"/>
    </source>
</evidence>
<dbReference type="EMBL" id="CCKQ01013970">
    <property type="protein sequence ID" value="CDW85696.1"/>
    <property type="molecule type" value="Genomic_DNA"/>
</dbReference>
<name>A0A078AUK0_STYLE</name>
<proteinExistence type="predicted"/>
<feature type="compositionally biased region" description="Polar residues" evidence="1">
    <location>
        <begin position="1"/>
        <end position="24"/>
    </location>
</feature>
<feature type="region of interest" description="Disordered" evidence="1">
    <location>
        <begin position="437"/>
        <end position="458"/>
    </location>
</feature>
<protein>
    <submittedName>
        <fullName evidence="2">Uncharacterized protein</fullName>
    </submittedName>
</protein>
<dbReference type="AlphaFoldDB" id="A0A078AUK0"/>
<accession>A0A078AUK0</accession>
<dbReference type="InParanoid" id="A0A078AUK0"/>
<reference evidence="2 3" key="1">
    <citation type="submission" date="2014-06" db="EMBL/GenBank/DDBJ databases">
        <authorList>
            <person name="Swart Estienne"/>
        </authorList>
    </citation>
    <scope>NUCLEOTIDE SEQUENCE [LARGE SCALE GENOMIC DNA]</scope>
    <source>
        <strain evidence="2 3">130c</strain>
    </source>
</reference>
<feature type="compositionally biased region" description="Polar residues" evidence="1">
    <location>
        <begin position="124"/>
        <end position="155"/>
    </location>
</feature>
<evidence type="ECO:0000313" key="2">
    <source>
        <dbReference type="EMBL" id="CDW85696.1"/>
    </source>
</evidence>
<sequence length="493" mass="56368">MKGQKFNPQVSRNMSTSQAQNLNSPKVAVEKKSLFKRNTLDTKQIIADKLKPVKQSLAEQQRFQNSPYQKPMDLNKNAWDRLIDRTFDTKTAQYIKDQKEKEVQKISDQYSQSSSLFKKDKNFAQKQTQAKTANHSPVNNNSSSIKEVMSQPQSPESRRTGLFSKFKQTRNQCQTAMNSKRNSFIMNTINENGAGEVQKKSFISNYKPPQKPTAANSWKKFIDKTSDCKVVKNDTNYCERRTVESFLSGRTINPSQYASQANMLLISDSVKREQNMQMNESELGKNITGCRKKQNEKVNLHQFKVVYSKDELKKDIEQRRDKLNYTNIGHFTDGLKLNESSSTYIGSSKVGCYLQDKTNHQHEEKQINLVINQFLFSPIRNKKNQMDYMSSISCLSPEKARRDPSFDNNKSTGKAKVQLALKNTINQAVNENFLPKSFNTQTSRKGGMNNNSQNQSGIFNTINAGAERNLSPIGRIIPQGFRDMFQSQITKLS</sequence>